<dbReference type="AlphaFoldDB" id="A0AAV3YRR3"/>
<keyword evidence="2" id="KW-1185">Reference proteome</keyword>
<dbReference type="Proteomes" id="UP000735302">
    <property type="component" value="Unassembled WGS sequence"/>
</dbReference>
<organism evidence="1 2">
    <name type="scientific">Plakobranchus ocellatus</name>
    <dbReference type="NCBI Taxonomy" id="259542"/>
    <lineage>
        <taxon>Eukaryota</taxon>
        <taxon>Metazoa</taxon>
        <taxon>Spiralia</taxon>
        <taxon>Lophotrochozoa</taxon>
        <taxon>Mollusca</taxon>
        <taxon>Gastropoda</taxon>
        <taxon>Heterobranchia</taxon>
        <taxon>Euthyneura</taxon>
        <taxon>Panpulmonata</taxon>
        <taxon>Sacoglossa</taxon>
        <taxon>Placobranchoidea</taxon>
        <taxon>Plakobranchidae</taxon>
        <taxon>Plakobranchus</taxon>
    </lineage>
</organism>
<evidence type="ECO:0000313" key="1">
    <source>
        <dbReference type="EMBL" id="GFN84982.1"/>
    </source>
</evidence>
<evidence type="ECO:0000313" key="2">
    <source>
        <dbReference type="Proteomes" id="UP000735302"/>
    </source>
</evidence>
<gene>
    <name evidence="1" type="ORF">PoB_001148800</name>
</gene>
<reference evidence="1 2" key="1">
    <citation type="journal article" date="2021" name="Elife">
        <title>Chloroplast acquisition without the gene transfer in kleptoplastic sea slugs, Plakobranchus ocellatus.</title>
        <authorList>
            <person name="Maeda T."/>
            <person name="Takahashi S."/>
            <person name="Yoshida T."/>
            <person name="Shimamura S."/>
            <person name="Takaki Y."/>
            <person name="Nagai Y."/>
            <person name="Toyoda A."/>
            <person name="Suzuki Y."/>
            <person name="Arimoto A."/>
            <person name="Ishii H."/>
            <person name="Satoh N."/>
            <person name="Nishiyama T."/>
            <person name="Hasebe M."/>
            <person name="Maruyama T."/>
            <person name="Minagawa J."/>
            <person name="Obokata J."/>
            <person name="Shigenobu S."/>
        </authorList>
    </citation>
    <scope>NUCLEOTIDE SEQUENCE [LARGE SCALE GENOMIC DNA]</scope>
</reference>
<protein>
    <submittedName>
        <fullName evidence="1">Uncharacterized protein</fullName>
    </submittedName>
</protein>
<name>A0AAV3YRR3_9GAST</name>
<proteinExistence type="predicted"/>
<accession>A0AAV3YRR3</accession>
<sequence length="174" mass="19094">MKYLVYGLLKLTHPALVKEEDAGHVVSVYSTAPVAESRDAGGSVVHNSAPHCLHFVSSIDQSCQDGVSSKPRDIGGFKGYIFVLPSFCTQGSLCSGSLSTKQHRTVTGALWFKCHELALKYIWTFQHVPIETAKKSKSFRIVIRVRSTEPTNLKSPPLSCGRDNLPIFQSAYVP</sequence>
<comment type="caution">
    <text evidence="1">The sequence shown here is derived from an EMBL/GenBank/DDBJ whole genome shotgun (WGS) entry which is preliminary data.</text>
</comment>
<dbReference type="EMBL" id="BLXT01001350">
    <property type="protein sequence ID" value="GFN84982.1"/>
    <property type="molecule type" value="Genomic_DNA"/>
</dbReference>